<dbReference type="SUPFAM" id="SSF52047">
    <property type="entry name" value="RNI-like"/>
    <property type="match status" value="1"/>
</dbReference>
<dbReference type="Pfam" id="PF12937">
    <property type="entry name" value="F-box-like"/>
    <property type="match status" value="1"/>
</dbReference>
<keyword evidence="3" id="KW-1185">Reference proteome</keyword>
<dbReference type="SUPFAM" id="SSF81383">
    <property type="entry name" value="F-box domain"/>
    <property type="match status" value="1"/>
</dbReference>
<evidence type="ECO:0000313" key="3">
    <source>
        <dbReference type="Proteomes" id="UP000186601"/>
    </source>
</evidence>
<dbReference type="OrthoDB" id="3181259at2759"/>
<dbReference type="STRING" id="98765.A0A2R6NIY6"/>
<evidence type="ECO:0000313" key="2">
    <source>
        <dbReference type="EMBL" id="PSR71972.1"/>
    </source>
</evidence>
<feature type="domain" description="F-box" evidence="1">
    <location>
        <begin position="77"/>
        <end position="127"/>
    </location>
</feature>
<dbReference type="Gene3D" id="1.20.1280.50">
    <property type="match status" value="1"/>
</dbReference>
<dbReference type="InterPro" id="IPR036047">
    <property type="entry name" value="F-box-like_dom_sf"/>
</dbReference>
<dbReference type="PROSITE" id="PS50181">
    <property type="entry name" value="FBOX"/>
    <property type="match status" value="1"/>
</dbReference>
<sequence length="565" mass="65267">MPFTLRRSRRAEPPPSRSLVDVVKSKIRCCHEKKDRSKREYDSFVPQPIRTNDPVRSLTTLTTRHAVYHRYEAPRRPHRIDRLPAELLACIFVLGSEDEVMLPLIVSHVSRKWRAVALQTPSLWRRISLDTRLRLWTAHIQRAKACTLDIEITPQTPIVSNRTVRRGYLAAQTVQVYMHMVTPHLPRWRSLTIEFRHYAPYLWNAALSECCGHNYRLQAPYLEHLTLVHSLNDDTKEFTLFNGYAPRLRSAVIQGIRLTWLPSLFANLTSLDYTHHGFTRGNDACTELYYMLQVSSRLRELRLAFPPPRSHYSLDSHLPDIPGNTRVHLDHLHTLELYVSSGDIPSALIQLVARLRLRALRSLSLRSPMPPTPSRSNRYPQDFAPILYPPFYRLPQFLISLSRFSKVTHLRVDNSWCDRYFVLSLLKSHMTYLKHLTLASAHVNDAFLWALGDDMRRRYQVSYPIPKVKLVGSVKHPEKVSYATLDVLEVINARISGEGLLAVVRRMLGGGVVWVKEVWVKDCQGVDGTVMQRADRFGVGLKVWGNDDGQGRAESRGSMWRKLRR</sequence>
<reference evidence="2 3" key="1">
    <citation type="submission" date="2018-02" db="EMBL/GenBank/DDBJ databases">
        <title>Genome sequence of the basidiomycete white-rot fungus Phlebia centrifuga.</title>
        <authorList>
            <person name="Granchi Z."/>
            <person name="Peng M."/>
            <person name="de Vries R.P."/>
            <person name="Hilden K."/>
            <person name="Makela M.R."/>
            <person name="Grigoriev I."/>
            <person name="Riley R."/>
        </authorList>
    </citation>
    <scope>NUCLEOTIDE SEQUENCE [LARGE SCALE GENOMIC DNA]</scope>
    <source>
        <strain evidence="2 3">FBCC195</strain>
    </source>
</reference>
<dbReference type="AlphaFoldDB" id="A0A2R6NIY6"/>
<protein>
    <recommendedName>
        <fullName evidence="1">F-box domain-containing protein</fullName>
    </recommendedName>
</protein>
<organism evidence="2 3">
    <name type="scientific">Hermanssonia centrifuga</name>
    <dbReference type="NCBI Taxonomy" id="98765"/>
    <lineage>
        <taxon>Eukaryota</taxon>
        <taxon>Fungi</taxon>
        <taxon>Dikarya</taxon>
        <taxon>Basidiomycota</taxon>
        <taxon>Agaricomycotina</taxon>
        <taxon>Agaricomycetes</taxon>
        <taxon>Polyporales</taxon>
        <taxon>Meruliaceae</taxon>
        <taxon>Hermanssonia</taxon>
    </lineage>
</organism>
<dbReference type="InterPro" id="IPR032675">
    <property type="entry name" value="LRR_dom_sf"/>
</dbReference>
<dbReference type="Gene3D" id="3.80.10.10">
    <property type="entry name" value="Ribonuclease Inhibitor"/>
    <property type="match status" value="1"/>
</dbReference>
<name>A0A2R6NIY6_9APHY</name>
<comment type="caution">
    <text evidence="2">The sequence shown here is derived from an EMBL/GenBank/DDBJ whole genome shotgun (WGS) entry which is preliminary data.</text>
</comment>
<evidence type="ECO:0000259" key="1">
    <source>
        <dbReference type="PROSITE" id="PS50181"/>
    </source>
</evidence>
<proteinExistence type="predicted"/>
<gene>
    <name evidence="2" type="ORF">PHLCEN_2v12182</name>
</gene>
<dbReference type="InterPro" id="IPR001810">
    <property type="entry name" value="F-box_dom"/>
</dbReference>
<dbReference type="Proteomes" id="UP000186601">
    <property type="component" value="Unassembled WGS sequence"/>
</dbReference>
<dbReference type="EMBL" id="MLYV02001230">
    <property type="protein sequence ID" value="PSR71972.1"/>
    <property type="molecule type" value="Genomic_DNA"/>
</dbReference>
<accession>A0A2R6NIY6</accession>